<evidence type="ECO:0000313" key="6">
    <source>
        <dbReference type="EMBL" id="MFD1913676.1"/>
    </source>
</evidence>
<reference evidence="7" key="1">
    <citation type="journal article" date="2019" name="Int. J. Syst. Evol. Microbiol.">
        <title>The Global Catalogue of Microorganisms (GCM) 10K type strain sequencing project: providing services to taxonomists for standard genome sequencing and annotation.</title>
        <authorList>
            <consortium name="The Broad Institute Genomics Platform"/>
            <consortium name="The Broad Institute Genome Sequencing Center for Infectious Disease"/>
            <person name="Wu L."/>
            <person name="Ma J."/>
        </authorList>
    </citation>
    <scope>NUCLEOTIDE SEQUENCE [LARGE SCALE GENOMIC DNA]</scope>
    <source>
        <strain evidence="7">CGMCC 4.7242</strain>
    </source>
</reference>
<keyword evidence="2" id="KW-0238">DNA-binding</keyword>
<feature type="domain" description="IclR-ED" evidence="5">
    <location>
        <begin position="80"/>
        <end position="263"/>
    </location>
</feature>
<evidence type="ECO:0000256" key="2">
    <source>
        <dbReference type="ARBA" id="ARBA00023125"/>
    </source>
</evidence>
<protein>
    <submittedName>
        <fullName evidence="6">IclR family transcriptional regulator</fullName>
    </submittedName>
</protein>
<dbReference type="InterPro" id="IPR029016">
    <property type="entry name" value="GAF-like_dom_sf"/>
</dbReference>
<dbReference type="InterPro" id="IPR036390">
    <property type="entry name" value="WH_DNA-bd_sf"/>
</dbReference>
<gene>
    <name evidence="6" type="ORF">ACFSGJ_15795</name>
</gene>
<evidence type="ECO:0000256" key="1">
    <source>
        <dbReference type="ARBA" id="ARBA00023015"/>
    </source>
</evidence>
<accession>A0ABW4S8D6</accession>
<dbReference type="Proteomes" id="UP001597353">
    <property type="component" value="Unassembled WGS sequence"/>
</dbReference>
<keyword evidence="3" id="KW-0804">Transcription</keyword>
<name>A0ABW4S8D6_9RHOB</name>
<dbReference type="Gene3D" id="1.10.10.10">
    <property type="entry name" value="Winged helix-like DNA-binding domain superfamily/Winged helix DNA-binding domain"/>
    <property type="match status" value="1"/>
</dbReference>
<dbReference type="Gene3D" id="3.30.450.40">
    <property type="match status" value="1"/>
</dbReference>
<evidence type="ECO:0000256" key="3">
    <source>
        <dbReference type="ARBA" id="ARBA00023163"/>
    </source>
</evidence>
<dbReference type="SUPFAM" id="SSF46785">
    <property type="entry name" value="Winged helix' DNA-binding domain"/>
    <property type="match status" value="1"/>
</dbReference>
<dbReference type="InterPro" id="IPR050707">
    <property type="entry name" value="HTH_MetabolicPath_Reg"/>
</dbReference>
<dbReference type="InterPro" id="IPR014757">
    <property type="entry name" value="Tscrpt_reg_IclR_C"/>
</dbReference>
<organism evidence="6 7">
    <name type="scientific">Halodurantibacterium flavum</name>
    <dbReference type="NCBI Taxonomy" id="1382802"/>
    <lineage>
        <taxon>Bacteria</taxon>
        <taxon>Pseudomonadati</taxon>
        <taxon>Pseudomonadota</taxon>
        <taxon>Alphaproteobacteria</taxon>
        <taxon>Rhodobacterales</taxon>
        <taxon>Paracoccaceae</taxon>
        <taxon>Halodurantibacterium</taxon>
    </lineage>
</organism>
<evidence type="ECO:0000259" key="5">
    <source>
        <dbReference type="PROSITE" id="PS51078"/>
    </source>
</evidence>
<evidence type="ECO:0000259" key="4">
    <source>
        <dbReference type="PROSITE" id="PS51077"/>
    </source>
</evidence>
<proteinExistence type="predicted"/>
<dbReference type="PANTHER" id="PTHR30136">
    <property type="entry name" value="HELIX-TURN-HELIX TRANSCRIPTIONAL REGULATOR, ICLR FAMILY"/>
    <property type="match status" value="1"/>
</dbReference>
<dbReference type="PANTHER" id="PTHR30136:SF24">
    <property type="entry name" value="HTH-TYPE TRANSCRIPTIONAL REPRESSOR ALLR"/>
    <property type="match status" value="1"/>
</dbReference>
<sequence>MVFHDAEKVMANPDSGVQSVSRALTLLELLGQEEEGLRLSDLARAAGLALSTTHRLLTTLELRGFAHFDGQGARWHVGRQAFATGSAYLRRRHFTSPALPVLRRLRDQTRETANLGILDGAEVVTLHQAESREIVRAISPVGGRAPWHASGMGKAIVAVWPDDQIGAMAARHGLRPLTPRSLTTPDGLWAEIAVIRHRGYAVDDEEFVPGLRCVAAVVWSPSGEPACAISVSAHAGRLTRQRVAAVGSIVVAAADALTRSLGGRRPDQALP</sequence>
<dbReference type="EMBL" id="JBHUGH010000012">
    <property type="protein sequence ID" value="MFD1913676.1"/>
    <property type="molecule type" value="Genomic_DNA"/>
</dbReference>
<keyword evidence="1" id="KW-0805">Transcription regulation</keyword>
<dbReference type="SUPFAM" id="SSF55781">
    <property type="entry name" value="GAF domain-like"/>
    <property type="match status" value="1"/>
</dbReference>
<comment type="caution">
    <text evidence="6">The sequence shown here is derived from an EMBL/GenBank/DDBJ whole genome shotgun (WGS) entry which is preliminary data.</text>
</comment>
<dbReference type="Pfam" id="PF01614">
    <property type="entry name" value="IclR_C"/>
    <property type="match status" value="1"/>
</dbReference>
<dbReference type="InterPro" id="IPR005471">
    <property type="entry name" value="Tscrpt_reg_IclR_N"/>
</dbReference>
<dbReference type="Pfam" id="PF09339">
    <property type="entry name" value="HTH_IclR"/>
    <property type="match status" value="1"/>
</dbReference>
<dbReference type="RefSeq" id="WP_390263900.1">
    <property type="nucleotide sequence ID" value="NZ_JBHUGH010000012.1"/>
</dbReference>
<dbReference type="InterPro" id="IPR036388">
    <property type="entry name" value="WH-like_DNA-bd_sf"/>
</dbReference>
<dbReference type="SMART" id="SM00346">
    <property type="entry name" value="HTH_ICLR"/>
    <property type="match status" value="1"/>
</dbReference>
<keyword evidence="7" id="KW-1185">Reference proteome</keyword>
<dbReference type="PROSITE" id="PS51077">
    <property type="entry name" value="HTH_ICLR"/>
    <property type="match status" value="1"/>
</dbReference>
<dbReference type="PROSITE" id="PS51078">
    <property type="entry name" value="ICLR_ED"/>
    <property type="match status" value="1"/>
</dbReference>
<evidence type="ECO:0000313" key="7">
    <source>
        <dbReference type="Proteomes" id="UP001597353"/>
    </source>
</evidence>
<feature type="domain" description="HTH iclR-type" evidence="4">
    <location>
        <begin position="17"/>
        <end position="79"/>
    </location>
</feature>